<protein>
    <recommendedName>
        <fullName evidence="4">Glycosyltransferase RgtA/B/C/D-like domain-containing protein</fullName>
    </recommendedName>
</protein>
<feature type="transmembrane region" description="Helical" evidence="1">
    <location>
        <begin position="136"/>
        <end position="158"/>
    </location>
</feature>
<evidence type="ECO:0000313" key="3">
    <source>
        <dbReference type="Proteomes" id="UP000436006"/>
    </source>
</evidence>
<name>A0A7K1SNX4_9BACT</name>
<feature type="transmembrane region" description="Helical" evidence="1">
    <location>
        <begin position="170"/>
        <end position="200"/>
    </location>
</feature>
<feature type="transmembrane region" description="Helical" evidence="1">
    <location>
        <begin position="206"/>
        <end position="228"/>
    </location>
</feature>
<accession>A0A7K1SNX4</accession>
<reference evidence="2 3" key="1">
    <citation type="submission" date="2019-12" db="EMBL/GenBank/DDBJ databases">
        <title>Spirosoma sp. HMF4905 genome sequencing and assembly.</title>
        <authorList>
            <person name="Kang H."/>
            <person name="Cha I."/>
            <person name="Kim H."/>
            <person name="Joh K."/>
        </authorList>
    </citation>
    <scope>NUCLEOTIDE SEQUENCE [LARGE SCALE GENOMIC DNA]</scope>
    <source>
        <strain evidence="2 3">HMF4905</strain>
    </source>
</reference>
<proteinExistence type="predicted"/>
<keyword evidence="1" id="KW-1133">Transmembrane helix</keyword>
<keyword evidence="1" id="KW-0812">Transmembrane</keyword>
<evidence type="ECO:0000313" key="2">
    <source>
        <dbReference type="EMBL" id="MVM35508.1"/>
    </source>
</evidence>
<dbReference type="RefSeq" id="WP_157590307.1">
    <property type="nucleotide sequence ID" value="NZ_WPIN01000023.1"/>
</dbReference>
<feature type="transmembrane region" description="Helical" evidence="1">
    <location>
        <begin position="240"/>
        <end position="257"/>
    </location>
</feature>
<feature type="transmembrane region" description="Helical" evidence="1">
    <location>
        <begin position="305"/>
        <end position="328"/>
    </location>
</feature>
<dbReference type="EMBL" id="WPIN01000023">
    <property type="protein sequence ID" value="MVM35508.1"/>
    <property type="molecule type" value="Genomic_DNA"/>
</dbReference>
<feature type="transmembrane region" description="Helical" evidence="1">
    <location>
        <begin position="109"/>
        <end position="130"/>
    </location>
</feature>
<keyword evidence="1" id="KW-0472">Membrane</keyword>
<feature type="transmembrane region" description="Helical" evidence="1">
    <location>
        <begin position="85"/>
        <end position="102"/>
    </location>
</feature>
<feature type="transmembrane region" description="Helical" evidence="1">
    <location>
        <begin position="269"/>
        <end position="293"/>
    </location>
</feature>
<comment type="caution">
    <text evidence="2">The sequence shown here is derived from an EMBL/GenBank/DDBJ whole genome shotgun (WGS) entry which is preliminary data.</text>
</comment>
<keyword evidence="3" id="KW-1185">Reference proteome</keyword>
<feature type="transmembrane region" description="Helical" evidence="1">
    <location>
        <begin position="7"/>
        <end position="29"/>
    </location>
</feature>
<gene>
    <name evidence="2" type="ORF">GO755_36140</name>
</gene>
<evidence type="ECO:0008006" key="4">
    <source>
        <dbReference type="Google" id="ProtNLM"/>
    </source>
</evidence>
<feature type="transmembrane region" description="Helical" evidence="1">
    <location>
        <begin position="369"/>
        <end position="388"/>
    </location>
</feature>
<evidence type="ECO:0000256" key="1">
    <source>
        <dbReference type="SAM" id="Phobius"/>
    </source>
</evidence>
<dbReference type="Proteomes" id="UP000436006">
    <property type="component" value="Unassembled WGS sequence"/>
</dbReference>
<sequence>MTRQKKITLLLSITLFVMLAGSLITSLFFKEPWLWMDEVLSYLLISDPSIAHVNEAVVSGMDANPPFFANLYWFIGHTISLNPQFLRAVSIVIFALTIALFYRFTTTLVGTPVTNFVLITAIVSLTYLNITLATQIRAYSVFLLAGLFYFVVLQRLIASPANIKWLIAHCLAGLLLVLTHNFGLFYVAASGAFFAILYLWSRQRAYLLVLATYGLIALGWLLIWYSSFAIQTEAGKPHSWIPIPTFLSFFTTVGELIPTISSALERRPIFLVLPLLRVVLVSVLFIYIALLRLNKNSQAIWDDKALMVYLLAGWIYMATICIALLVSLVHTSVFISRYQWPSHLLLIYQFVYAWSLLRDRWHIPARVSGWNMQLVSVYALLLAGFLFYQNRKVVIFPGGVLQGLSQLDKRYPVFVESAHYFLPIWFHDKSTNVHYVLDWQTAVRPGNMLNASVEHKILEAVRNKYQVSGIMPEKSFNRMVVPHFYVIDEGGIYQIEQFIRSGQVRVIRQLPINLSGHRILECTFRS</sequence>
<dbReference type="AlphaFoldDB" id="A0A7K1SNX4"/>
<organism evidence="2 3">
    <name type="scientific">Spirosoma arboris</name>
    <dbReference type="NCBI Taxonomy" id="2682092"/>
    <lineage>
        <taxon>Bacteria</taxon>
        <taxon>Pseudomonadati</taxon>
        <taxon>Bacteroidota</taxon>
        <taxon>Cytophagia</taxon>
        <taxon>Cytophagales</taxon>
        <taxon>Cytophagaceae</taxon>
        <taxon>Spirosoma</taxon>
    </lineage>
</organism>